<gene>
    <name evidence="1" type="ORF">GUJ93_ZPchr0012g18876</name>
</gene>
<name>A0A8J5WRR0_ZIZPA</name>
<reference evidence="1" key="1">
    <citation type="journal article" date="2021" name="bioRxiv">
        <title>Whole Genome Assembly and Annotation of Northern Wild Rice, Zizania palustris L., Supports a Whole Genome Duplication in the Zizania Genus.</title>
        <authorList>
            <person name="Haas M."/>
            <person name="Kono T."/>
            <person name="Macchietto M."/>
            <person name="Millas R."/>
            <person name="McGilp L."/>
            <person name="Shao M."/>
            <person name="Duquette J."/>
            <person name="Hirsch C.N."/>
            <person name="Kimball J."/>
        </authorList>
    </citation>
    <scope>NUCLEOTIDE SEQUENCE</scope>
    <source>
        <tissue evidence="1">Fresh leaf tissue</tissue>
    </source>
</reference>
<comment type="caution">
    <text evidence="1">The sequence shown here is derived from an EMBL/GenBank/DDBJ whole genome shotgun (WGS) entry which is preliminary data.</text>
</comment>
<evidence type="ECO:0000313" key="2">
    <source>
        <dbReference type="Proteomes" id="UP000729402"/>
    </source>
</evidence>
<protein>
    <submittedName>
        <fullName evidence="1">Uncharacterized protein</fullName>
    </submittedName>
</protein>
<organism evidence="1 2">
    <name type="scientific">Zizania palustris</name>
    <name type="common">Northern wild rice</name>
    <dbReference type="NCBI Taxonomy" id="103762"/>
    <lineage>
        <taxon>Eukaryota</taxon>
        <taxon>Viridiplantae</taxon>
        <taxon>Streptophyta</taxon>
        <taxon>Embryophyta</taxon>
        <taxon>Tracheophyta</taxon>
        <taxon>Spermatophyta</taxon>
        <taxon>Magnoliopsida</taxon>
        <taxon>Liliopsida</taxon>
        <taxon>Poales</taxon>
        <taxon>Poaceae</taxon>
        <taxon>BOP clade</taxon>
        <taxon>Oryzoideae</taxon>
        <taxon>Oryzeae</taxon>
        <taxon>Zizaniinae</taxon>
        <taxon>Zizania</taxon>
    </lineage>
</organism>
<accession>A0A8J5WRR0</accession>
<dbReference type="Proteomes" id="UP000729402">
    <property type="component" value="Unassembled WGS sequence"/>
</dbReference>
<dbReference type="AlphaFoldDB" id="A0A8J5WRR0"/>
<keyword evidence="2" id="KW-1185">Reference proteome</keyword>
<reference evidence="1" key="2">
    <citation type="submission" date="2021-02" db="EMBL/GenBank/DDBJ databases">
        <authorList>
            <person name="Kimball J.A."/>
            <person name="Haas M.W."/>
            <person name="Macchietto M."/>
            <person name="Kono T."/>
            <person name="Duquette J."/>
            <person name="Shao M."/>
        </authorList>
    </citation>
    <scope>NUCLEOTIDE SEQUENCE</scope>
    <source>
        <tissue evidence="1">Fresh leaf tissue</tissue>
    </source>
</reference>
<dbReference type="EMBL" id="JAAALK010000080">
    <property type="protein sequence ID" value="KAG8093816.1"/>
    <property type="molecule type" value="Genomic_DNA"/>
</dbReference>
<proteinExistence type="predicted"/>
<sequence>MEHESVLASCNTCHSQLDKSMGVSSTPLSKLSKSELYSFAFLVGTNWLIAMADKCLVGSTLAIGGAKQKGHGDGDSHLELNCSWIPLWNIS</sequence>
<evidence type="ECO:0000313" key="1">
    <source>
        <dbReference type="EMBL" id="KAG8093816.1"/>
    </source>
</evidence>